<reference evidence="7 8" key="1">
    <citation type="submission" date="2022-02" db="EMBL/GenBank/DDBJ databases">
        <title>Mesosutterella porci, a novel member of the family Sutterellaceae from pig feces.</title>
        <authorList>
            <person name="Wylensek D."/>
            <person name="Clavel T."/>
        </authorList>
    </citation>
    <scope>NUCLEOTIDE SEQUENCE [LARGE SCALE GENOMIC DNA]</scope>
    <source>
        <strain evidence="8">oilRF-744-wt-GAM-9</strain>
    </source>
</reference>
<dbReference type="Pfam" id="PF00085">
    <property type="entry name" value="Thioredoxin"/>
    <property type="match status" value="1"/>
</dbReference>
<keyword evidence="4" id="KW-0676">Redox-active center</keyword>
<keyword evidence="2" id="KW-0249">Electron transport</keyword>
<dbReference type="Gene3D" id="3.40.30.10">
    <property type="entry name" value="Glutaredoxin"/>
    <property type="match status" value="1"/>
</dbReference>
<keyword evidence="8" id="KW-1185">Reference proteome</keyword>
<accession>A0ABS9MSL2</accession>
<dbReference type="PROSITE" id="PS00194">
    <property type="entry name" value="THIOREDOXIN_1"/>
    <property type="match status" value="1"/>
</dbReference>
<keyword evidence="3" id="KW-1015">Disulfide bond</keyword>
<dbReference type="PROSITE" id="PS51352">
    <property type="entry name" value="THIOREDOXIN_2"/>
    <property type="match status" value="1"/>
</dbReference>
<dbReference type="PANTHER" id="PTHR45663">
    <property type="entry name" value="GEO12009P1"/>
    <property type="match status" value="1"/>
</dbReference>
<dbReference type="Proteomes" id="UP001297600">
    <property type="component" value="Unassembled WGS sequence"/>
</dbReference>
<evidence type="ECO:0000256" key="4">
    <source>
        <dbReference type="ARBA" id="ARBA00023284"/>
    </source>
</evidence>
<proteinExistence type="predicted"/>
<keyword evidence="5" id="KW-0732">Signal</keyword>
<dbReference type="EMBL" id="JAKNCT010000009">
    <property type="protein sequence ID" value="MCG5031372.1"/>
    <property type="molecule type" value="Genomic_DNA"/>
</dbReference>
<evidence type="ECO:0000313" key="7">
    <source>
        <dbReference type="EMBL" id="MCG5031372.1"/>
    </source>
</evidence>
<dbReference type="InterPro" id="IPR017937">
    <property type="entry name" value="Thioredoxin_CS"/>
</dbReference>
<organism evidence="7 8">
    <name type="scientific">Mesosutterella porci</name>
    <dbReference type="NCBI Taxonomy" id="2915351"/>
    <lineage>
        <taxon>Bacteria</taxon>
        <taxon>Pseudomonadati</taxon>
        <taxon>Pseudomonadota</taxon>
        <taxon>Betaproteobacteria</taxon>
        <taxon>Burkholderiales</taxon>
        <taxon>Sutterellaceae</taxon>
        <taxon>Mesosutterella</taxon>
    </lineage>
</organism>
<evidence type="ECO:0000259" key="6">
    <source>
        <dbReference type="PROSITE" id="PS51352"/>
    </source>
</evidence>
<evidence type="ECO:0000256" key="3">
    <source>
        <dbReference type="ARBA" id="ARBA00023157"/>
    </source>
</evidence>
<dbReference type="CDD" id="cd02947">
    <property type="entry name" value="TRX_family"/>
    <property type="match status" value="1"/>
</dbReference>
<name>A0ABS9MSL2_9BURK</name>
<sequence length="129" mass="14227">MFRKLAATAILCSCALALSGSAQASAKASSTAFCPMQGRISIVDFEASWCTPCKMMKPAWKKVEKDYKGKISFVHIDIDEHPDIARALGISAVPTQILFDRKCKLLDAHSGFISEEDLRATFDHVLKNY</sequence>
<dbReference type="InterPro" id="IPR013766">
    <property type="entry name" value="Thioredoxin_domain"/>
</dbReference>
<dbReference type="RefSeq" id="WP_237979106.1">
    <property type="nucleotide sequence ID" value="NZ_JAKNCT010000009.1"/>
</dbReference>
<comment type="caution">
    <text evidence="7">The sequence shown here is derived from an EMBL/GenBank/DDBJ whole genome shotgun (WGS) entry which is preliminary data.</text>
</comment>
<evidence type="ECO:0000256" key="2">
    <source>
        <dbReference type="ARBA" id="ARBA00022982"/>
    </source>
</evidence>
<evidence type="ECO:0000313" key="8">
    <source>
        <dbReference type="Proteomes" id="UP001297600"/>
    </source>
</evidence>
<feature type="domain" description="Thioredoxin" evidence="6">
    <location>
        <begin position="17"/>
        <end position="127"/>
    </location>
</feature>
<feature type="signal peptide" evidence="5">
    <location>
        <begin position="1"/>
        <end position="24"/>
    </location>
</feature>
<dbReference type="PANTHER" id="PTHR45663:SF11">
    <property type="entry name" value="GEO12009P1"/>
    <property type="match status" value="1"/>
</dbReference>
<dbReference type="PRINTS" id="PR00421">
    <property type="entry name" value="THIOREDOXIN"/>
</dbReference>
<evidence type="ECO:0000256" key="5">
    <source>
        <dbReference type="SAM" id="SignalP"/>
    </source>
</evidence>
<evidence type="ECO:0000256" key="1">
    <source>
        <dbReference type="ARBA" id="ARBA00022448"/>
    </source>
</evidence>
<dbReference type="InterPro" id="IPR036249">
    <property type="entry name" value="Thioredoxin-like_sf"/>
</dbReference>
<feature type="chain" id="PRO_5045169223" evidence="5">
    <location>
        <begin position="25"/>
        <end position="129"/>
    </location>
</feature>
<gene>
    <name evidence="7" type="ORF">MAF45_07955</name>
</gene>
<keyword evidence="1" id="KW-0813">Transport</keyword>
<protein>
    <submittedName>
        <fullName evidence="7">Thioredoxin family protein</fullName>
    </submittedName>
</protein>
<dbReference type="SUPFAM" id="SSF52833">
    <property type="entry name" value="Thioredoxin-like"/>
    <property type="match status" value="1"/>
</dbReference>